<proteinExistence type="predicted"/>
<reference evidence="1 2" key="1">
    <citation type="journal article" date="2015" name="Genome Biol. Evol.">
        <title>Comparative Genomics of a Bacterivorous Green Alga Reveals Evolutionary Causalities and Consequences of Phago-Mixotrophic Mode of Nutrition.</title>
        <authorList>
            <person name="Burns J.A."/>
            <person name="Paasch A."/>
            <person name="Narechania A."/>
            <person name="Kim E."/>
        </authorList>
    </citation>
    <scope>NUCLEOTIDE SEQUENCE [LARGE SCALE GENOMIC DNA]</scope>
    <source>
        <strain evidence="1 2">PLY_AMNH</strain>
    </source>
</reference>
<sequence length="152" mass="16889">MVNALIVEDQKSKQKISAFNVECREAMHHHLIPSKTFGEIEMPAICAAYEKKYGVVLGERNRAEAMPAYKSNSLNYKYKYNSLKPSQEASDATGPELPHGMLAFVEQKGHAGAAAMACNRGMHKRPLKFKAAKAKFSMTLSTKERGRRTNVA</sequence>
<comment type="caution">
    <text evidence="1">The sequence shown here is derived from an EMBL/GenBank/DDBJ whole genome shotgun (WGS) entry which is preliminary data.</text>
</comment>
<evidence type="ECO:0000313" key="1">
    <source>
        <dbReference type="EMBL" id="KAK3274776.1"/>
    </source>
</evidence>
<gene>
    <name evidence="1" type="ORF">CYMTET_17061</name>
</gene>
<protein>
    <submittedName>
        <fullName evidence="1">Uncharacterized protein</fullName>
    </submittedName>
</protein>
<keyword evidence="2" id="KW-1185">Reference proteome</keyword>
<accession>A0AAE0GC83</accession>
<name>A0AAE0GC83_9CHLO</name>
<dbReference type="EMBL" id="LGRX02007536">
    <property type="protein sequence ID" value="KAK3274776.1"/>
    <property type="molecule type" value="Genomic_DNA"/>
</dbReference>
<organism evidence="1 2">
    <name type="scientific">Cymbomonas tetramitiformis</name>
    <dbReference type="NCBI Taxonomy" id="36881"/>
    <lineage>
        <taxon>Eukaryota</taxon>
        <taxon>Viridiplantae</taxon>
        <taxon>Chlorophyta</taxon>
        <taxon>Pyramimonadophyceae</taxon>
        <taxon>Pyramimonadales</taxon>
        <taxon>Pyramimonadaceae</taxon>
        <taxon>Cymbomonas</taxon>
    </lineage>
</organism>
<evidence type="ECO:0000313" key="2">
    <source>
        <dbReference type="Proteomes" id="UP001190700"/>
    </source>
</evidence>
<dbReference type="Proteomes" id="UP001190700">
    <property type="component" value="Unassembled WGS sequence"/>
</dbReference>
<dbReference type="AlphaFoldDB" id="A0AAE0GC83"/>